<dbReference type="EMBL" id="CAJPVJ010001497">
    <property type="protein sequence ID" value="CAG2164830.1"/>
    <property type="molecule type" value="Genomic_DNA"/>
</dbReference>
<feature type="compositionally biased region" description="Polar residues" evidence="1">
    <location>
        <begin position="256"/>
        <end position="283"/>
    </location>
</feature>
<dbReference type="SUPFAM" id="SSF51905">
    <property type="entry name" value="FAD/NAD(P)-binding domain"/>
    <property type="match status" value="1"/>
</dbReference>
<dbReference type="AlphaFoldDB" id="A0A7R9LLI2"/>
<feature type="region of interest" description="Disordered" evidence="1">
    <location>
        <begin position="325"/>
        <end position="364"/>
    </location>
</feature>
<dbReference type="Gene3D" id="2.30.29.30">
    <property type="entry name" value="Pleckstrin-homology domain (PH domain)/Phosphotyrosine-binding domain (PTB)"/>
    <property type="match status" value="1"/>
</dbReference>
<feature type="compositionally biased region" description="Low complexity" evidence="1">
    <location>
        <begin position="230"/>
        <end position="241"/>
    </location>
</feature>
<gene>
    <name evidence="2" type="ORF">ONB1V03_LOCUS4379</name>
</gene>
<dbReference type="Pfam" id="PF13450">
    <property type="entry name" value="NAD_binding_8"/>
    <property type="match status" value="1"/>
</dbReference>
<dbReference type="InterPro" id="IPR011993">
    <property type="entry name" value="PH-like_dom_sf"/>
</dbReference>
<reference evidence="2" key="1">
    <citation type="submission" date="2020-11" db="EMBL/GenBank/DDBJ databases">
        <authorList>
            <person name="Tran Van P."/>
        </authorList>
    </citation>
    <scope>NUCLEOTIDE SEQUENCE</scope>
</reference>
<dbReference type="SUPFAM" id="SSF50729">
    <property type="entry name" value="PH domain-like"/>
    <property type="match status" value="1"/>
</dbReference>
<dbReference type="PANTHER" id="PTHR41148">
    <property type="entry name" value="LP09875P"/>
    <property type="match status" value="1"/>
</dbReference>
<organism evidence="2">
    <name type="scientific">Oppiella nova</name>
    <dbReference type="NCBI Taxonomy" id="334625"/>
    <lineage>
        <taxon>Eukaryota</taxon>
        <taxon>Metazoa</taxon>
        <taxon>Ecdysozoa</taxon>
        <taxon>Arthropoda</taxon>
        <taxon>Chelicerata</taxon>
        <taxon>Arachnida</taxon>
        <taxon>Acari</taxon>
        <taxon>Acariformes</taxon>
        <taxon>Sarcoptiformes</taxon>
        <taxon>Oribatida</taxon>
        <taxon>Brachypylina</taxon>
        <taxon>Oppioidea</taxon>
        <taxon>Oppiidae</taxon>
        <taxon>Oppiella</taxon>
    </lineage>
</organism>
<sequence>MAFKRKDVKKSSYYVWFLGAKESKGLRGDEYVVPVLQFLIDKERQLEPSKVTLQVNNKGIKIVQTLIVPKKSSAVVGGASPHKSSTSLFSTSSSPKTEQIKHMIPHHSITWVSQEEDIICCILLIYNPITKCPVHVHAYRCDSIETATSLRNQLQILIDRPENQKKFREIEIRLAAKGLMPTASPVPPLPGLDFMPSARKTLNSDGRSTRTEGSDNSDESYEGSSYLGYHHNNTSHHNTTNARQEAPQKHSKLSRSHSTVNNSAVNDNQNTRNSSTGARNERNVSTLYESLAAEFRAKLGNPKMGPILLPPRDYDTISRKRGKLEGIEYRKSTNTSIVGPPASPPPNPASTHNRSSLQRSESSAVRPVVRRSFNSYFCDDFDGQSNYELQELQVTPRYTLHTDSHATDDHKTIAIIGCGVGGSSSAYFLNQLSKTDPSIAGLSVDLYDKSGEIGGRLLTQDINGKWYETGGSVIHDRNHYAKELTQLLS</sequence>
<feature type="region of interest" description="Disordered" evidence="1">
    <location>
        <begin position="180"/>
        <end position="283"/>
    </location>
</feature>
<dbReference type="InterPro" id="IPR036188">
    <property type="entry name" value="FAD/NAD-bd_sf"/>
</dbReference>
<protein>
    <submittedName>
        <fullName evidence="2">Uncharacterized protein</fullName>
    </submittedName>
</protein>
<dbReference type="PANTHER" id="PTHR41148:SF1">
    <property type="entry name" value="LP09875P"/>
    <property type="match status" value="1"/>
</dbReference>
<evidence type="ECO:0000313" key="3">
    <source>
        <dbReference type="Proteomes" id="UP000728032"/>
    </source>
</evidence>
<name>A0A7R9LLI2_9ACAR</name>
<dbReference type="Proteomes" id="UP000728032">
    <property type="component" value="Unassembled WGS sequence"/>
</dbReference>
<dbReference type="OrthoDB" id="9994380at2759"/>
<evidence type="ECO:0000313" key="2">
    <source>
        <dbReference type="EMBL" id="CAD7643900.1"/>
    </source>
</evidence>
<accession>A0A7R9LLI2</accession>
<feature type="compositionally biased region" description="Polar residues" evidence="1">
    <location>
        <begin position="351"/>
        <end position="363"/>
    </location>
</feature>
<evidence type="ECO:0000256" key="1">
    <source>
        <dbReference type="SAM" id="MobiDB-lite"/>
    </source>
</evidence>
<dbReference type="Gene3D" id="3.50.50.60">
    <property type="entry name" value="FAD/NAD(P)-binding domain"/>
    <property type="match status" value="1"/>
</dbReference>
<dbReference type="EMBL" id="OC916322">
    <property type="protein sequence ID" value="CAD7643900.1"/>
    <property type="molecule type" value="Genomic_DNA"/>
</dbReference>
<proteinExistence type="predicted"/>
<keyword evidence="3" id="KW-1185">Reference proteome</keyword>